<evidence type="ECO:0000313" key="3">
    <source>
        <dbReference type="Proteomes" id="UP001057498"/>
    </source>
</evidence>
<dbReference type="Gene3D" id="1.20.58.340">
    <property type="entry name" value="Magnesium transport protein CorA, transmembrane region"/>
    <property type="match status" value="1"/>
</dbReference>
<dbReference type="EMBL" id="AP025730">
    <property type="protein sequence ID" value="BDI07795.1"/>
    <property type="molecule type" value="Genomic_DNA"/>
</dbReference>
<keyword evidence="3" id="KW-1185">Reference proteome</keyword>
<feature type="transmembrane region" description="Helical" evidence="1">
    <location>
        <begin position="496"/>
        <end position="515"/>
    </location>
</feature>
<keyword evidence="1" id="KW-1133">Transmembrane helix</keyword>
<name>A0ABN6PV63_9BURK</name>
<protein>
    <recommendedName>
        <fullName evidence="4">CorA-like Mg2+ transporter protein</fullName>
    </recommendedName>
</protein>
<dbReference type="RefSeq" id="WP_251970958.1">
    <property type="nucleotide sequence ID" value="NZ_AP025730.1"/>
</dbReference>
<evidence type="ECO:0008006" key="4">
    <source>
        <dbReference type="Google" id="ProtNLM"/>
    </source>
</evidence>
<dbReference type="Proteomes" id="UP001057498">
    <property type="component" value="Chromosome"/>
</dbReference>
<sequence>MQVRWFRQHLIWPLQLMPRRGLEASLQPWRHLLDLPGCPWSEVVDEYTGDPDGFHERHYHEFVTFLPQVQRFLYGEGHSRSGAGRTGGASSMRVLRRRDVDAVRLCLEVGGEPLTLQIEHIDLYFFHDVDVVVLNLELHATDLPLRAVQEVLYRFGRGYPPGWDSSGRGLHCAASVEWLDASGAALAVSDTSDRDAFLAFVAQHRAPRLAAHWHWLLRPLLPDDGHGIGELRYRQIEYHRMPVMAYLALDDPRALSRADFIRLGLVSGQSQAPLQGDSVQPGSGLPYGDDHLADFERRHCYDRFWCAAGAAPDTRYLHCGHALVVVGRADAPFFTDRERGVLAQFRHQHFLIFLIAHVQKAAMLMFSDRLVVALDGLNIADAASVKRFKRAVRGNFENFLRFTHRYWFHDLAEQAQARALYRLSADHLGLDTLYREVRERIGEMNAYLDTDSLRRQANTVVRLTVVTIAGLIGTLSTGFLGMNLLAEADAGWGRRVGIFAATVVASLALTGLCVVKSKRLSDFLDLLSDERLTLRDKWRLWRQSASEGGRD</sequence>
<accession>A0ABN6PV63</accession>
<keyword evidence="1" id="KW-0472">Membrane</keyword>
<organism evidence="2 3">
    <name type="scientific">Sphaerotilus microaerophilus</name>
    <dbReference type="NCBI Taxonomy" id="2914710"/>
    <lineage>
        <taxon>Bacteria</taxon>
        <taxon>Pseudomonadati</taxon>
        <taxon>Pseudomonadota</taxon>
        <taxon>Betaproteobacteria</taxon>
        <taxon>Burkholderiales</taxon>
        <taxon>Sphaerotilaceae</taxon>
        <taxon>Sphaerotilus</taxon>
    </lineage>
</organism>
<keyword evidence="1" id="KW-0812">Transmembrane</keyword>
<gene>
    <name evidence="2" type="ORF">CATMQ487_47650</name>
</gene>
<feature type="transmembrane region" description="Helical" evidence="1">
    <location>
        <begin position="460"/>
        <end position="484"/>
    </location>
</feature>
<evidence type="ECO:0000256" key="1">
    <source>
        <dbReference type="SAM" id="Phobius"/>
    </source>
</evidence>
<evidence type="ECO:0000313" key="2">
    <source>
        <dbReference type="EMBL" id="BDI07795.1"/>
    </source>
</evidence>
<proteinExistence type="predicted"/>
<reference evidence="2" key="1">
    <citation type="submission" date="2022-04" db="EMBL/GenBank/DDBJ databases">
        <title>Whole genome sequence of Sphaerotilus sp. FB-5.</title>
        <authorList>
            <person name="Takeda M."/>
            <person name="Narihara S."/>
            <person name="Akimoto M."/>
            <person name="Akimoto R."/>
            <person name="Nishiyashiki S."/>
            <person name="Murakami T."/>
        </authorList>
    </citation>
    <scope>NUCLEOTIDE SEQUENCE</scope>
    <source>
        <strain evidence="2">FB-5</strain>
    </source>
</reference>